<reference evidence="2" key="2">
    <citation type="submission" date="2022-06" db="UniProtKB">
        <authorList>
            <consortium name="EnsemblMetazoa"/>
        </authorList>
    </citation>
    <scope>IDENTIFICATION</scope>
    <source>
        <strain evidence="2">DF5081</strain>
    </source>
</reference>
<dbReference type="Proteomes" id="UP000005237">
    <property type="component" value="Unassembled WGS sequence"/>
</dbReference>
<sequence length="97" mass="11031">MIAMTVLLLALSISFIIPCNTALCILFEQFDGSNVKTASKSRCVMWFLASISTLTFSKTLYTYGFTVSFFPYFMISVISYGVMLFIFPSRRPFSFQL</sequence>
<accession>A0A8R1EC85</accession>
<feature type="transmembrane region" description="Helical" evidence="1">
    <location>
        <begin position="6"/>
        <end position="27"/>
    </location>
</feature>
<protein>
    <submittedName>
        <fullName evidence="2">Uncharacterized protein</fullName>
    </submittedName>
</protein>
<evidence type="ECO:0000313" key="2">
    <source>
        <dbReference type="EnsemblMetazoa" id="CJA30856b.1"/>
    </source>
</evidence>
<evidence type="ECO:0000313" key="3">
    <source>
        <dbReference type="Proteomes" id="UP000005237"/>
    </source>
</evidence>
<keyword evidence="1" id="KW-0472">Membrane</keyword>
<keyword evidence="1" id="KW-0812">Transmembrane</keyword>
<proteinExistence type="predicted"/>
<evidence type="ECO:0000256" key="1">
    <source>
        <dbReference type="SAM" id="Phobius"/>
    </source>
</evidence>
<reference evidence="3" key="1">
    <citation type="submission" date="2010-08" db="EMBL/GenBank/DDBJ databases">
        <authorList>
            <consortium name="Caenorhabditis japonica Sequencing Consortium"/>
            <person name="Wilson R.K."/>
        </authorList>
    </citation>
    <scope>NUCLEOTIDE SEQUENCE [LARGE SCALE GENOMIC DNA]</scope>
    <source>
        <strain evidence="3">DF5081</strain>
    </source>
</reference>
<dbReference type="EnsemblMetazoa" id="CJA30856b.1">
    <property type="protein sequence ID" value="CJA30856b.1"/>
    <property type="gene ID" value="WBGene00206703"/>
</dbReference>
<name>A0A8R1EC85_CAEJA</name>
<dbReference type="AlphaFoldDB" id="A0A8R1EC85"/>
<organism evidence="2 3">
    <name type="scientific">Caenorhabditis japonica</name>
    <dbReference type="NCBI Taxonomy" id="281687"/>
    <lineage>
        <taxon>Eukaryota</taxon>
        <taxon>Metazoa</taxon>
        <taxon>Ecdysozoa</taxon>
        <taxon>Nematoda</taxon>
        <taxon>Chromadorea</taxon>
        <taxon>Rhabditida</taxon>
        <taxon>Rhabditina</taxon>
        <taxon>Rhabditomorpha</taxon>
        <taxon>Rhabditoidea</taxon>
        <taxon>Rhabditidae</taxon>
        <taxon>Peloderinae</taxon>
        <taxon>Caenorhabditis</taxon>
    </lineage>
</organism>
<feature type="transmembrane region" description="Helical" evidence="1">
    <location>
        <begin position="69"/>
        <end position="87"/>
    </location>
</feature>
<keyword evidence="3" id="KW-1185">Reference proteome</keyword>
<keyword evidence="1" id="KW-1133">Transmembrane helix</keyword>